<evidence type="ECO:0000313" key="1">
    <source>
        <dbReference type="EMBL" id="RIB21726.1"/>
    </source>
</evidence>
<evidence type="ECO:0000313" key="2">
    <source>
        <dbReference type="Proteomes" id="UP000266673"/>
    </source>
</evidence>
<protein>
    <submittedName>
        <fullName evidence="1">Uncharacterized protein</fullName>
    </submittedName>
</protein>
<accession>A0A397VRG6</accession>
<dbReference type="Proteomes" id="UP000266673">
    <property type="component" value="Unassembled WGS sequence"/>
</dbReference>
<dbReference type="EMBL" id="QKWP01000345">
    <property type="protein sequence ID" value="RIB21726.1"/>
    <property type="molecule type" value="Genomic_DNA"/>
</dbReference>
<comment type="caution">
    <text evidence="1">The sequence shown here is derived from an EMBL/GenBank/DDBJ whole genome shotgun (WGS) entry which is preliminary data.</text>
</comment>
<reference evidence="1 2" key="1">
    <citation type="submission" date="2018-06" db="EMBL/GenBank/DDBJ databases">
        <title>Comparative genomics reveals the genomic features of Rhizophagus irregularis, R. cerebriforme, R. diaphanum and Gigaspora rosea, and their symbiotic lifestyle signature.</title>
        <authorList>
            <person name="Morin E."/>
            <person name="San Clemente H."/>
            <person name="Chen E.C.H."/>
            <person name="De La Providencia I."/>
            <person name="Hainaut M."/>
            <person name="Kuo A."/>
            <person name="Kohler A."/>
            <person name="Murat C."/>
            <person name="Tang N."/>
            <person name="Roy S."/>
            <person name="Loubradou J."/>
            <person name="Henrissat B."/>
            <person name="Grigoriev I.V."/>
            <person name="Corradi N."/>
            <person name="Roux C."/>
            <person name="Martin F.M."/>
        </authorList>
    </citation>
    <scope>NUCLEOTIDE SEQUENCE [LARGE SCALE GENOMIC DNA]</scope>
    <source>
        <strain evidence="1 2">DAOM 194757</strain>
    </source>
</reference>
<name>A0A397VRG6_9GLOM</name>
<keyword evidence="2" id="KW-1185">Reference proteome</keyword>
<proteinExistence type="predicted"/>
<organism evidence="1 2">
    <name type="scientific">Gigaspora rosea</name>
    <dbReference type="NCBI Taxonomy" id="44941"/>
    <lineage>
        <taxon>Eukaryota</taxon>
        <taxon>Fungi</taxon>
        <taxon>Fungi incertae sedis</taxon>
        <taxon>Mucoromycota</taxon>
        <taxon>Glomeromycotina</taxon>
        <taxon>Glomeromycetes</taxon>
        <taxon>Diversisporales</taxon>
        <taxon>Gigasporaceae</taxon>
        <taxon>Gigaspora</taxon>
    </lineage>
</organism>
<dbReference type="AlphaFoldDB" id="A0A397VRG6"/>
<gene>
    <name evidence="1" type="ORF">C2G38_2175853</name>
</gene>
<sequence>MPTVPSQNTYTSIQPVDCGQFYYCLDQTCGNQIDFILYSDLSTPKLDINFNNSPESSPESFNCELPVQWRFET</sequence>